<dbReference type="GO" id="GO:0003677">
    <property type="term" value="F:DNA binding"/>
    <property type="evidence" value="ECO:0007669"/>
    <property type="project" value="InterPro"/>
</dbReference>
<dbReference type="Pfam" id="PF05132">
    <property type="entry name" value="RNA_pol_Rpc4"/>
    <property type="match status" value="1"/>
</dbReference>
<evidence type="ECO:0000256" key="1">
    <source>
        <dbReference type="ARBA" id="ARBA00004123"/>
    </source>
</evidence>
<evidence type="ECO:0000256" key="3">
    <source>
        <dbReference type="ARBA" id="ARBA00023163"/>
    </source>
</evidence>
<dbReference type="PANTHER" id="PTHR13408">
    <property type="entry name" value="DNA-DIRECTED RNA POLYMERASE III"/>
    <property type="match status" value="1"/>
</dbReference>
<proteinExistence type="predicted"/>
<evidence type="ECO:0000256" key="4">
    <source>
        <dbReference type="ARBA" id="ARBA00023242"/>
    </source>
</evidence>
<feature type="compositionally biased region" description="Acidic residues" evidence="5">
    <location>
        <begin position="210"/>
        <end position="227"/>
    </location>
</feature>
<dbReference type="GeneID" id="37046868"/>
<accession>A0A316YM85</accession>
<keyword evidence="4" id="KW-0539">Nucleus</keyword>
<evidence type="ECO:0000313" key="6">
    <source>
        <dbReference type="EMBL" id="PWN89914.1"/>
    </source>
</evidence>
<reference evidence="6 7" key="1">
    <citation type="journal article" date="2018" name="Mol. Biol. Evol.">
        <title>Broad Genomic Sampling Reveals a Smut Pathogenic Ancestry of the Fungal Clade Ustilaginomycotina.</title>
        <authorList>
            <person name="Kijpornyongpan T."/>
            <person name="Mondo S.J."/>
            <person name="Barry K."/>
            <person name="Sandor L."/>
            <person name="Lee J."/>
            <person name="Lipzen A."/>
            <person name="Pangilinan J."/>
            <person name="LaButti K."/>
            <person name="Hainaut M."/>
            <person name="Henrissat B."/>
            <person name="Grigoriev I.V."/>
            <person name="Spatafora J.W."/>
            <person name="Aime M.C."/>
        </authorList>
    </citation>
    <scope>NUCLEOTIDE SEQUENCE [LARGE SCALE GENOMIC DNA]</scope>
    <source>
        <strain evidence="6 7">MCA 4198</strain>
    </source>
</reference>
<comment type="subcellular location">
    <subcellularLocation>
        <location evidence="1">Nucleus</location>
    </subcellularLocation>
</comment>
<sequence>MSSGRLPPTGRGSAPAANGTPRPSARAGSASTAPAGAAGAGRQGSSTPGPPGVRPGAGATQSMIRPRGAAPPQRMMFRPVMPARRPVQVKTEPGESSSGSPTPSASSTASPGFVGEGRGRGGERGRGGPGRGRGRGRGGAPVELVASGPFSMGSSSHMGVGRRGASGVSRPHLQAPSNFRGDSDGIKSDPSRSIYRNPDAAALKEREEYSDPEEDGIEIVDMDDVATLDELAPRALPRMKDQAGSRKGKVKREGGEGSSKQAIQEGGSASDAGKGKTKDEPKIKVKADPDALVVDEVEVGDDEEETPPRAPQPENGETDKNDETRTADALDLDASEEEEVMDDLVEDFVGGLGMGGDDDPDNRLYLFQFPPLFPKFEVPREEAGDAAAGPSSAPKRRSVAFADDTLGGGGAAGSSPGPSIKREGGLKDDPDTDSKLGAGARSRKAMGPEGQIGRLDVFRDGRVNFKFGDLVMELTGGSQSTFLQQVMILDAESKKATTLGELHRKFVVSPEVESMLADVNVVDEGPGNTEHP</sequence>
<feature type="compositionally biased region" description="Low complexity" evidence="5">
    <location>
        <begin position="94"/>
        <end position="112"/>
    </location>
</feature>
<keyword evidence="3" id="KW-0804">Transcription</keyword>
<dbReference type="AlphaFoldDB" id="A0A316YM85"/>
<dbReference type="OrthoDB" id="5836119at2759"/>
<feature type="compositionally biased region" description="Basic and acidic residues" evidence="5">
    <location>
        <begin position="117"/>
        <end position="126"/>
    </location>
</feature>
<feature type="compositionally biased region" description="Basic and acidic residues" evidence="5">
    <location>
        <begin position="273"/>
        <end position="289"/>
    </location>
</feature>
<dbReference type="EMBL" id="KZ819636">
    <property type="protein sequence ID" value="PWN89914.1"/>
    <property type="molecule type" value="Genomic_DNA"/>
</dbReference>
<keyword evidence="2" id="KW-0240">DNA-directed RNA polymerase</keyword>
<feature type="region of interest" description="Disordered" evidence="5">
    <location>
        <begin position="1"/>
        <end position="339"/>
    </location>
</feature>
<dbReference type="GO" id="GO:0042797">
    <property type="term" value="P:tRNA transcription by RNA polymerase III"/>
    <property type="evidence" value="ECO:0007669"/>
    <property type="project" value="TreeGrafter"/>
</dbReference>
<dbReference type="InParanoid" id="A0A316YM85"/>
<feature type="region of interest" description="Disordered" evidence="5">
    <location>
        <begin position="378"/>
        <end position="448"/>
    </location>
</feature>
<feature type="compositionally biased region" description="Acidic residues" evidence="5">
    <location>
        <begin position="293"/>
        <end position="305"/>
    </location>
</feature>
<dbReference type="PANTHER" id="PTHR13408:SF0">
    <property type="entry name" value="DNA-DIRECTED RNA POLYMERASE III SUBUNIT RPC4"/>
    <property type="match status" value="1"/>
</dbReference>
<keyword evidence="7" id="KW-1185">Reference proteome</keyword>
<feature type="compositionally biased region" description="Basic and acidic residues" evidence="5">
    <location>
        <begin position="181"/>
        <end position="190"/>
    </location>
</feature>
<protein>
    <recommendedName>
        <fullName evidence="8">RNA polymerase III RPC4-domain-containing protein</fullName>
    </recommendedName>
</protein>
<evidence type="ECO:0008006" key="8">
    <source>
        <dbReference type="Google" id="ProtNLM"/>
    </source>
</evidence>
<dbReference type="InterPro" id="IPR007811">
    <property type="entry name" value="RPC4"/>
</dbReference>
<evidence type="ECO:0000256" key="2">
    <source>
        <dbReference type="ARBA" id="ARBA00022478"/>
    </source>
</evidence>
<evidence type="ECO:0000256" key="5">
    <source>
        <dbReference type="SAM" id="MobiDB-lite"/>
    </source>
</evidence>
<dbReference type="STRING" id="215250.A0A316YM85"/>
<dbReference type="RefSeq" id="XP_025377112.1">
    <property type="nucleotide sequence ID" value="XM_025524952.1"/>
</dbReference>
<feature type="compositionally biased region" description="Acidic residues" evidence="5">
    <location>
        <begin position="330"/>
        <end position="339"/>
    </location>
</feature>
<feature type="compositionally biased region" description="Basic and acidic residues" evidence="5">
    <location>
        <begin position="317"/>
        <end position="328"/>
    </location>
</feature>
<dbReference type="GO" id="GO:0005666">
    <property type="term" value="C:RNA polymerase III complex"/>
    <property type="evidence" value="ECO:0007669"/>
    <property type="project" value="InterPro"/>
</dbReference>
<feature type="compositionally biased region" description="Low complexity" evidence="5">
    <location>
        <begin position="20"/>
        <end position="37"/>
    </location>
</feature>
<evidence type="ECO:0000313" key="7">
    <source>
        <dbReference type="Proteomes" id="UP000245768"/>
    </source>
</evidence>
<dbReference type="Proteomes" id="UP000245768">
    <property type="component" value="Unassembled WGS sequence"/>
</dbReference>
<gene>
    <name evidence="6" type="ORF">FA10DRAFT_301215</name>
</gene>
<name>A0A316YM85_9BASI</name>
<feature type="compositionally biased region" description="Basic and acidic residues" evidence="5">
    <location>
        <begin position="420"/>
        <end position="434"/>
    </location>
</feature>
<organism evidence="6 7">
    <name type="scientific">Acaromyces ingoldii</name>
    <dbReference type="NCBI Taxonomy" id="215250"/>
    <lineage>
        <taxon>Eukaryota</taxon>
        <taxon>Fungi</taxon>
        <taxon>Dikarya</taxon>
        <taxon>Basidiomycota</taxon>
        <taxon>Ustilaginomycotina</taxon>
        <taxon>Exobasidiomycetes</taxon>
        <taxon>Exobasidiales</taxon>
        <taxon>Cryptobasidiaceae</taxon>
        <taxon>Acaromyces</taxon>
    </lineage>
</organism>